<reference evidence="3 4" key="1">
    <citation type="journal article" date="2016" name="Nat. Commun.">
        <title>Thousands of microbial genomes shed light on interconnected biogeochemical processes in an aquifer system.</title>
        <authorList>
            <person name="Anantharaman K."/>
            <person name="Brown C.T."/>
            <person name="Hug L.A."/>
            <person name="Sharon I."/>
            <person name="Castelle C.J."/>
            <person name="Probst A.J."/>
            <person name="Thomas B.C."/>
            <person name="Singh A."/>
            <person name="Wilkins M.J."/>
            <person name="Karaoz U."/>
            <person name="Brodie E.L."/>
            <person name="Williams K.H."/>
            <person name="Hubbard S.S."/>
            <person name="Banfield J.F."/>
        </authorList>
    </citation>
    <scope>NUCLEOTIDE SEQUENCE [LARGE SCALE GENOMIC DNA]</scope>
</reference>
<dbReference type="EMBL" id="MFEK01000007">
    <property type="protein sequence ID" value="OGE79123.1"/>
    <property type="molecule type" value="Genomic_DNA"/>
</dbReference>
<evidence type="ECO:0000313" key="4">
    <source>
        <dbReference type="Proteomes" id="UP000176864"/>
    </source>
</evidence>
<dbReference type="PANTHER" id="PTHR47505">
    <property type="entry name" value="DNA UTILIZATION PROTEIN YHGH"/>
    <property type="match status" value="1"/>
</dbReference>
<dbReference type="CDD" id="cd06223">
    <property type="entry name" value="PRTases_typeI"/>
    <property type="match status" value="1"/>
</dbReference>
<proteinExistence type="inferred from homology"/>
<protein>
    <recommendedName>
        <fullName evidence="2">Phosphoribosyltransferase domain-containing protein</fullName>
    </recommendedName>
</protein>
<dbReference type="InterPro" id="IPR000836">
    <property type="entry name" value="PRTase_dom"/>
</dbReference>
<gene>
    <name evidence="3" type="ORF">A2751_05785</name>
</gene>
<feature type="domain" description="Phosphoribosyltransferase" evidence="2">
    <location>
        <begin position="71"/>
        <end position="158"/>
    </location>
</feature>
<evidence type="ECO:0000259" key="2">
    <source>
        <dbReference type="Pfam" id="PF00156"/>
    </source>
</evidence>
<dbReference type="InterPro" id="IPR051910">
    <property type="entry name" value="ComF/GntX_DNA_util-trans"/>
</dbReference>
<evidence type="ECO:0000313" key="3">
    <source>
        <dbReference type="EMBL" id="OGE79123.1"/>
    </source>
</evidence>
<dbReference type="InterPro" id="IPR029057">
    <property type="entry name" value="PRTase-like"/>
</dbReference>
<dbReference type="Gene3D" id="3.40.50.2020">
    <property type="match status" value="1"/>
</dbReference>
<dbReference type="Proteomes" id="UP000176864">
    <property type="component" value="Unassembled WGS sequence"/>
</dbReference>
<comment type="similarity">
    <text evidence="1">Belongs to the ComF/GntX family.</text>
</comment>
<evidence type="ECO:0000256" key="1">
    <source>
        <dbReference type="ARBA" id="ARBA00008007"/>
    </source>
</evidence>
<dbReference type="SUPFAM" id="SSF53271">
    <property type="entry name" value="PRTase-like"/>
    <property type="match status" value="1"/>
</dbReference>
<organism evidence="3 4">
    <name type="scientific">Candidatus Doudnabacteria bacterium RIFCSPHIGHO2_01_FULL_46_14</name>
    <dbReference type="NCBI Taxonomy" id="1817824"/>
    <lineage>
        <taxon>Bacteria</taxon>
        <taxon>Candidatus Doudnaibacteriota</taxon>
    </lineage>
</organism>
<accession>A0A1F5NNH8</accession>
<sequence length="166" mass="18768">MVAAEYRTPAVRNLIWQLKYNSVRDISQTIALVMADFIIKNDLADYFAQSTIIAVPTHKKRLRFRGFNQAEEISRHFAASLGLEYCEALVKSKPTTRQVDLQKNERLENLKGVFEPYTSLQTEKVLGKKIILVDDVATTGTTLNECALALQKLEPAEIWGLVVARN</sequence>
<dbReference type="PANTHER" id="PTHR47505:SF1">
    <property type="entry name" value="DNA UTILIZATION PROTEIN YHGH"/>
    <property type="match status" value="1"/>
</dbReference>
<dbReference type="STRING" id="1817824.A2751_05785"/>
<name>A0A1F5NNH8_9BACT</name>
<dbReference type="Pfam" id="PF00156">
    <property type="entry name" value="Pribosyltran"/>
    <property type="match status" value="1"/>
</dbReference>
<comment type="caution">
    <text evidence="3">The sequence shown here is derived from an EMBL/GenBank/DDBJ whole genome shotgun (WGS) entry which is preliminary data.</text>
</comment>
<dbReference type="AlphaFoldDB" id="A0A1F5NNH8"/>